<name>A0A840MFJ7_9PROT</name>
<keyword evidence="4" id="KW-1185">Reference proteome</keyword>
<evidence type="ECO:0000256" key="2">
    <source>
        <dbReference type="ARBA" id="ARBA00022801"/>
    </source>
</evidence>
<dbReference type="PANTHER" id="PTHR31793:SF27">
    <property type="entry name" value="NOVEL THIOESTERASE SUPERFAMILY DOMAIN AND SAPOSIN A-TYPE DOMAIN CONTAINING PROTEIN (0610012H03RIK)"/>
    <property type="match status" value="1"/>
</dbReference>
<comment type="similarity">
    <text evidence="1">Belongs to the 4-hydroxybenzoyl-CoA thioesterase family.</text>
</comment>
<evidence type="ECO:0000313" key="4">
    <source>
        <dbReference type="Proteomes" id="UP000575898"/>
    </source>
</evidence>
<dbReference type="Pfam" id="PF13279">
    <property type="entry name" value="4HBT_2"/>
    <property type="match status" value="1"/>
</dbReference>
<dbReference type="CDD" id="cd00586">
    <property type="entry name" value="4HBT"/>
    <property type="match status" value="1"/>
</dbReference>
<organism evidence="3 4">
    <name type="scientific">Chitinivorax tropicus</name>
    <dbReference type="NCBI Taxonomy" id="714531"/>
    <lineage>
        <taxon>Bacteria</taxon>
        <taxon>Pseudomonadati</taxon>
        <taxon>Pseudomonadota</taxon>
        <taxon>Betaproteobacteria</taxon>
        <taxon>Chitinivorax</taxon>
    </lineage>
</organism>
<keyword evidence="2 3" id="KW-0378">Hydrolase</keyword>
<dbReference type="EC" id="3.1.2.-" evidence="3"/>
<protein>
    <submittedName>
        <fullName evidence="3">Acyl-CoA thioester hydrolase</fullName>
        <ecNumber evidence="3">3.1.2.-</ecNumber>
    </submittedName>
</protein>
<dbReference type="AlphaFoldDB" id="A0A840MFJ7"/>
<evidence type="ECO:0000313" key="3">
    <source>
        <dbReference type="EMBL" id="MBB5017438.1"/>
    </source>
</evidence>
<dbReference type="InterPro" id="IPR050563">
    <property type="entry name" value="4-hydroxybenzoyl-CoA_TE"/>
</dbReference>
<evidence type="ECO:0000256" key="1">
    <source>
        <dbReference type="ARBA" id="ARBA00005953"/>
    </source>
</evidence>
<dbReference type="RefSeq" id="WP_184035224.1">
    <property type="nucleotide sequence ID" value="NZ_JACHHY010000003.1"/>
</dbReference>
<dbReference type="EMBL" id="JACHHY010000003">
    <property type="protein sequence ID" value="MBB5017438.1"/>
    <property type="molecule type" value="Genomic_DNA"/>
</dbReference>
<dbReference type="InterPro" id="IPR029069">
    <property type="entry name" value="HotDog_dom_sf"/>
</dbReference>
<dbReference type="PANTHER" id="PTHR31793">
    <property type="entry name" value="4-HYDROXYBENZOYL-COA THIOESTERASE FAMILY MEMBER"/>
    <property type="match status" value="1"/>
</dbReference>
<dbReference type="Gene3D" id="3.10.129.10">
    <property type="entry name" value="Hotdog Thioesterase"/>
    <property type="match status" value="1"/>
</dbReference>
<sequence>MTEHRAHWCAEVDITVQFYDLDPLEIVWHGNYVKYFEIARCKLFDQIDYNYPQMRESGYAWPVVDLHLRYVKPATFGQVIRVRAEIVEWENRLKIQYLITDKATGTRLTKGSTVQVAVDFTKQELCFVSPPVLFDKLGLPTP</sequence>
<proteinExistence type="inferred from homology"/>
<dbReference type="GO" id="GO:0047617">
    <property type="term" value="F:fatty acyl-CoA hydrolase activity"/>
    <property type="evidence" value="ECO:0007669"/>
    <property type="project" value="TreeGrafter"/>
</dbReference>
<dbReference type="SUPFAM" id="SSF54637">
    <property type="entry name" value="Thioesterase/thiol ester dehydrase-isomerase"/>
    <property type="match status" value="1"/>
</dbReference>
<gene>
    <name evidence="3" type="ORF">HNQ59_000702</name>
</gene>
<accession>A0A840MFJ7</accession>
<dbReference type="Proteomes" id="UP000575898">
    <property type="component" value="Unassembled WGS sequence"/>
</dbReference>
<comment type="caution">
    <text evidence="3">The sequence shown here is derived from an EMBL/GenBank/DDBJ whole genome shotgun (WGS) entry which is preliminary data.</text>
</comment>
<reference evidence="3 4" key="1">
    <citation type="submission" date="2020-08" db="EMBL/GenBank/DDBJ databases">
        <title>Genomic Encyclopedia of Type Strains, Phase IV (KMG-IV): sequencing the most valuable type-strain genomes for metagenomic binning, comparative biology and taxonomic classification.</title>
        <authorList>
            <person name="Goeker M."/>
        </authorList>
    </citation>
    <scope>NUCLEOTIDE SEQUENCE [LARGE SCALE GENOMIC DNA]</scope>
    <source>
        <strain evidence="3 4">DSM 27165</strain>
    </source>
</reference>